<dbReference type="EMBL" id="RFLX01000012">
    <property type="protein sequence ID" value="RMI20281.1"/>
    <property type="molecule type" value="Genomic_DNA"/>
</dbReference>
<evidence type="ECO:0000313" key="4">
    <source>
        <dbReference type="Proteomes" id="UP000274097"/>
    </source>
</evidence>
<evidence type="ECO:0000313" key="5">
    <source>
        <dbReference type="Proteomes" id="UP000278036"/>
    </source>
</evidence>
<sequence length="207" mass="22540">MSENSVTSIDLVALEEALQDLREAYSWLWAQRHESHGWPQEQFPIIKLFRAGEDLGLLAGVNLGNSQDYIGFENGGNGEGITLSASDINAVDPDLASEGITQSTTSALADLKAALEKLRTEFPNIWETRCNQEPTCAVLEVFLAAERAGLLTSDPGPKDPTGELREASEGALAAYEGIFGRSCWNDRDRTAFDRLRRALAAIRSGRG</sequence>
<comment type="caution">
    <text evidence="1">The sequence shown here is derived from an EMBL/GenBank/DDBJ whole genome shotgun (WGS) entry which is preliminary data.</text>
</comment>
<dbReference type="RefSeq" id="WP_120638493.1">
    <property type="nucleotide sequence ID" value="NZ_RAQU01000060.1"/>
</dbReference>
<proteinExistence type="predicted"/>
<dbReference type="InParanoid" id="A0A3A9JCY1"/>
<dbReference type="Proteomes" id="UP000274097">
    <property type="component" value="Unassembled WGS sequence"/>
</dbReference>
<reference evidence="1 5" key="1">
    <citation type="submission" date="2018-09" db="EMBL/GenBank/DDBJ databases">
        <title>Roseomonas sp. nov., isolated from feces of Tibetan antelopes in the Qinghai-Tibet plateau, China.</title>
        <authorList>
            <person name="Tian Z."/>
        </authorList>
    </citation>
    <scope>NUCLEOTIDE SEQUENCE [LARGE SCALE GENOMIC DNA]</scope>
    <source>
        <strain evidence="2 4">Z23</strain>
        <strain evidence="1 5">Z24</strain>
    </source>
</reference>
<dbReference type="AlphaFoldDB" id="A0A3A9JCY1"/>
<accession>A0A3A9JCY1</accession>
<dbReference type="OrthoDB" id="10019995at2"/>
<evidence type="ECO:0000313" key="1">
    <source>
        <dbReference type="EMBL" id="RKK04010.1"/>
    </source>
</evidence>
<dbReference type="EMBL" id="RFLX01000020">
    <property type="protein sequence ID" value="RMI19408.1"/>
    <property type="molecule type" value="Genomic_DNA"/>
</dbReference>
<keyword evidence="4" id="KW-1185">Reference proteome</keyword>
<organism evidence="1 5">
    <name type="scientific">Teichococcus wenyumeiae</name>
    <dbReference type="NCBI Taxonomy" id="2478470"/>
    <lineage>
        <taxon>Bacteria</taxon>
        <taxon>Pseudomonadati</taxon>
        <taxon>Pseudomonadota</taxon>
        <taxon>Alphaproteobacteria</taxon>
        <taxon>Acetobacterales</taxon>
        <taxon>Roseomonadaceae</taxon>
        <taxon>Roseomonas</taxon>
    </lineage>
</organism>
<protein>
    <submittedName>
        <fullName evidence="1">Uncharacterized protein</fullName>
    </submittedName>
</protein>
<name>A0A3A9JCY1_9PROT</name>
<gene>
    <name evidence="1" type="ORF">D6Z83_11705</name>
    <name evidence="3" type="ORF">EBE87_15775</name>
    <name evidence="2" type="ORF">EBE87_20655</name>
</gene>
<dbReference type="Proteomes" id="UP000278036">
    <property type="component" value="Unassembled WGS sequence"/>
</dbReference>
<dbReference type="EMBL" id="RAQU01000060">
    <property type="protein sequence ID" value="RKK04010.1"/>
    <property type="molecule type" value="Genomic_DNA"/>
</dbReference>
<evidence type="ECO:0000313" key="3">
    <source>
        <dbReference type="EMBL" id="RMI20281.1"/>
    </source>
</evidence>
<evidence type="ECO:0000313" key="2">
    <source>
        <dbReference type="EMBL" id="RMI19408.1"/>
    </source>
</evidence>